<proteinExistence type="predicted"/>
<evidence type="ECO:0000313" key="3">
    <source>
        <dbReference type="Proteomes" id="UP000315115"/>
    </source>
</evidence>
<sequence>MNEETKTYESILDVMADPLFSQVDTMLRAGINIVPEDDTLHSFVNAAYEPLKTYLSSVYITLRCSPEQVYYSHMQRRTGVPHRTMSELSMVVGLTMVSMQLDLRQSLESSDWVAVDHLIDRLIEKLPEDRIKDLFGSRRSTTVSTQFDQVKIRDEVMKCIRDLNRKSFIRMDTATNQYMPTAAIYRFIDPLRGIVTADEIPNKLIELSRAGYLVSSIAQADTEDDLTIERPHWTSRVKDDSPDNLDLFDLDNNEDDTDE</sequence>
<reference evidence="3" key="1">
    <citation type="submission" date="2019-07" db="EMBL/GenBank/DDBJ databases">
        <title>Complete Genome Sequences of Vibrion rotiferianus strain AM7.</title>
        <authorList>
            <person name="Miyazaki K."/>
            <person name="Wiseschart A."/>
            <person name="Pootanakit K."/>
            <person name="Ishimori K."/>
            <person name="Kitahara K."/>
        </authorList>
    </citation>
    <scope>NUCLEOTIDE SEQUENCE [LARGE SCALE GENOMIC DNA]</scope>
    <source>
        <strain evidence="3">AM7</strain>
    </source>
</reference>
<evidence type="ECO:0000256" key="1">
    <source>
        <dbReference type="SAM" id="MobiDB-lite"/>
    </source>
</evidence>
<dbReference type="InterPro" id="IPR042038">
    <property type="entry name" value="MukE_N"/>
</dbReference>
<dbReference type="EMBL" id="AP019798">
    <property type="protein sequence ID" value="BBL87436.1"/>
    <property type="molecule type" value="Genomic_DNA"/>
</dbReference>
<dbReference type="Pfam" id="PF21980">
    <property type="entry name" value="MksE"/>
    <property type="match status" value="1"/>
</dbReference>
<gene>
    <name evidence="2" type="ORF">VroAM7_00890</name>
</gene>
<dbReference type="Gene3D" id="1.10.10.2250">
    <property type="match status" value="1"/>
</dbReference>
<dbReference type="InterPro" id="IPR053841">
    <property type="entry name" value="MksE"/>
</dbReference>
<protein>
    <recommendedName>
        <fullName evidence="4">Chromosome partition protein MukE</fullName>
    </recommendedName>
</protein>
<dbReference type="InterPro" id="IPR042037">
    <property type="entry name" value="MukE_C"/>
</dbReference>
<feature type="region of interest" description="Disordered" evidence="1">
    <location>
        <begin position="237"/>
        <end position="259"/>
    </location>
</feature>
<evidence type="ECO:0000313" key="2">
    <source>
        <dbReference type="EMBL" id="BBL87436.1"/>
    </source>
</evidence>
<dbReference type="RefSeq" id="WP_232055364.1">
    <property type="nucleotide sequence ID" value="NZ_AP019798.1"/>
</dbReference>
<feature type="compositionally biased region" description="Acidic residues" evidence="1">
    <location>
        <begin position="242"/>
        <end position="259"/>
    </location>
</feature>
<dbReference type="Gene3D" id="1.10.10.2260">
    <property type="entry name" value="MukE-like family, C-terminal domain"/>
    <property type="match status" value="1"/>
</dbReference>
<accession>A0A510I4T3</accession>
<dbReference type="Proteomes" id="UP000315115">
    <property type="component" value="Chromosome 1"/>
</dbReference>
<dbReference type="AlphaFoldDB" id="A0A510I4T3"/>
<organism evidence="2 3">
    <name type="scientific">Vibrio rotiferianus</name>
    <dbReference type="NCBI Taxonomy" id="190895"/>
    <lineage>
        <taxon>Bacteria</taxon>
        <taxon>Pseudomonadati</taxon>
        <taxon>Pseudomonadota</taxon>
        <taxon>Gammaproteobacteria</taxon>
        <taxon>Vibrionales</taxon>
        <taxon>Vibrionaceae</taxon>
        <taxon>Vibrio</taxon>
    </lineage>
</organism>
<evidence type="ECO:0008006" key="4">
    <source>
        <dbReference type="Google" id="ProtNLM"/>
    </source>
</evidence>
<name>A0A510I4T3_9VIBR</name>